<proteinExistence type="predicted"/>
<evidence type="ECO:0000259" key="2">
    <source>
        <dbReference type="Pfam" id="PF20209"/>
    </source>
</evidence>
<comment type="caution">
    <text evidence="3">The sequence shown here is derived from an EMBL/GenBank/DDBJ whole genome shotgun (WGS) entry which is preliminary data.</text>
</comment>
<dbReference type="Pfam" id="PF14214">
    <property type="entry name" value="Helitron_like_N"/>
    <property type="match status" value="1"/>
</dbReference>
<dbReference type="Pfam" id="PF20209">
    <property type="entry name" value="DUF6570"/>
    <property type="match status" value="1"/>
</dbReference>
<dbReference type="Proteomes" id="UP001075354">
    <property type="component" value="Chromosome 9"/>
</dbReference>
<sequence>MDPREVPPELQDLTYLEEQLISKILPTIQVTGLNHHQFGYKGNVINFPQNVNEFAKKLRHKIQDLTSTITIKTTQGIKPIEFRVRAKKVKDALEWLRENNPFYADIELSEENLADLPEDGNVMIIRNLTEHHNVYDETEEESLDGESTDDNDCDEKFTVNVQESGIPMAGMPSENAQIESALDWPTKGNQPISEFTTIGYVAQAFPCLFPFGKADLRAPREFKMSPLNYFKHLMRYCDNRFAKHTRFRYFALNSLMRWSALSDGNVYVDLNSEYKDMTVNQLKDEMSNNPNIVKKIMFQSSNIRGIKSYWYARSKELLAMIEQLGMPTLFFTLSAADFHWPDLYKLLEPDKDPDTISSKERRKLIEENPMIVNNFFFERADKFLKLVLKKKFNLKDYWFRVEYQHRGSPHVHGVLWLDNAPDVSNLKNLPDEEKQKVVDYFDQLVSTIHPNCSEPIGPVHPCTTKLIDIQDGVQDLAQLLNRVQRHTRCTDGYCYRVNKKTGKKE</sequence>
<name>A0AAV7XIJ6_9NEOP</name>
<accession>A0AAV7XIJ6</accession>
<dbReference type="InterPro" id="IPR046700">
    <property type="entry name" value="DUF6570"/>
</dbReference>
<gene>
    <name evidence="3" type="ORF">ONE63_011114</name>
</gene>
<keyword evidence="4" id="KW-1185">Reference proteome</keyword>
<evidence type="ECO:0000313" key="3">
    <source>
        <dbReference type="EMBL" id="KAJ1524630.1"/>
    </source>
</evidence>
<evidence type="ECO:0000259" key="1">
    <source>
        <dbReference type="Pfam" id="PF14214"/>
    </source>
</evidence>
<protein>
    <recommendedName>
        <fullName evidence="5">Helitron helicase-like domain-containing protein</fullName>
    </recommendedName>
</protein>
<reference evidence="3" key="1">
    <citation type="submission" date="2022-12" db="EMBL/GenBank/DDBJ databases">
        <title>Chromosome-level genome assembly of the bean flower thrips Megalurothrips usitatus.</title>
        <authorList>
            <person name="Ma L."/>
            <person name="Liu Q."/>
            <person name="Li H."/>
            <person name="Cai W."/>
        </authorList>
    </citation>
    <scope>NUCLEOTIDE SEQUENCE</scope>
    <source>
        <strain evidence="3">Cailab_2022a</strain>
    </source>
</reference>
<dbReference type="EMBL" id="JAPTSV010000009">
    <property type="protein sequence ID" value="KAJ1524630.1"/>
    <property type="molecule type" value="Genomic_DNA"/>
</dbReference>
<dbReference type="InterPro" id="IPR025476">
    <property type="entry name" value="Helitron_helicase-like"/>
</dbReference>
<evidence type="ECO:0000313" key="4">
    <source>
        <dbReference type="Proteomes" id="UP001075354"/>
    </source>
</evidence>
<evidence type="ECO:0008006" key="5">
    <source>
        <dbReference type="Google" id="ProtNLM"/>
    </source>
</evidence>
<organism evidence="3 4">
    <name type="scientific">Megalurothrips usitatus</name>
    <name type="common">bean blossom thrips</name>
    <dbReference type="NCBI Taxonomy" id="439358"/>
    <lineage>
        <taxon>Eukaryota</taxon>
        <taxon>Metazoa</taxon>
        <taxon>Ecdysozoa</taxon>
        <taxon>Arthropoda</taxon>
        <taxon>Hexapoda</taxon>
        <taxon>Insecta</taxon>
        <taxon>Pterygota</taxon>
        <taxon>Neoptera</taxon>
        <taxon>Paraneoptera</taxon>
        <taxon>Thysanoptera</taxon>
        <taxon>Terebrantia</taxon>
        <taxon>Thripoidea</taxon>
        <taxon>Thripidae</taxon>
        <taxon>Megalurothrips</taxon>
    </lineage>
</organism>
<dbReference type="AlphaFoldDB" id="A0AAV7XIJ6"/>
<feature type="domain" description="DUF6570" evidence="2">
    <location>
        <begin position="1"/>
        <end position="114"/>
    </location>
</feature>
<feature type="domain" description="Helitron helicase-like" evidence="1">
    <location>
        <begin position="229"/>
        <end position="415"/>
    </location>
</feature>